<dbReference type="RefSeq" id="WP_309796582.1">
    <property type="nucleotide sequence ID" value="NZ_JAVDPW010000006.1"/>
</dbReference>
<keyword evidence="1" id="KW-0472">Membrane</keyword>
<proteinExistence type="predicted"/>
<protein>
    <submittedName>
        <fullName evidence="2">LSD1 subclass zinc finger protein</fullName>
    </submittedName>
</protein>
<accession>A0ABU1JS20</accession>
<keyword evidence="1" id="KW-1133">Transmembrane helix</keyword>
<dbReference type="EMBL" id="JAVDPW010000006">
    <property type="protein sequence ID" value="MDR6291414.1"/>
    <property type="molecule type" value="Genomic_DNA"/>
</dbReference>
<dbReference type="PANTHER" id="PTHR37826">
    <property type="entry name" value="FLOTILLIN BAND_7_5 DOMAIN PROTEIN"/>
    <property type="match status" value="1"/>
</dbReference>
<gene>
    <name evidence="2" type="ORF">E9232_003940</name>
</gene>
<keyword evidence="1" id="KW-0812">Transmembrane</keyword>
<dbReference type="Proteomes" id="UP001262410">
    <property type="component" value="Unassembled WGS sequence"/>
</dbReference>
<evidence type="ECO:0000256" key="1">
    <source>
        <dbReference type="SAM" id="Phobius"/>
    </source>
</evidence>
<evidence type="ECO:0000313" key="2">
    <source>
        <dbReference type="EMBL" id="MDR6291414.1"/>
    </source>
</evidence>
<reference evidence="2 3" key="1">
    <citation type="submission" date="2023-07" db="EMBL/GenBank/DDBJ databases">
        <title>Sorghum-associated microbial communities from plants grown in Nebraska, USA.</title>
        <authorList>
            <person name="Schachtman D."/>
        </authorList>
    </citation>
    <scope>NUCLEOTIDE SEQUENCE [LARGE SCALE GENOMIC DNA]</scope>
    <source>
        <strain evidence="2 3">584</strain>
    </source>
</reference>
<dbReference type="PANTHER" id="PTHR37826:SF3">
    <property type="entry name" value="J DOMAIN-CONTAINING PROTEIN"/>
    <property type="match status" value="1"/>
</dbReference>
<evidence type="ECO:0000313" key="3">
    <source>
        <dbReference type="Proteomes" id="UP001262410"/>
    </source>
</evidence>
<feature type="transmembrane region" description="Helical" evidence="1">
    <location>
        <begin position="327"/>
        <end position="350"/>
    </location>
</feature>
<name>A0ABU1JS20_9PROT</name>
<dbReference type="Gene3D" id="2.20.28.30">
    <property type="entry name" value="RNA polymerase ii, chain L"/>
    <property type="match status" value="2"/>
</dbReference>
<keyword evidence="3" id="KW-1185">Reference proteome</keyword>
<sequence>MADMAFACASCGAQLEYAPGTSMLKCPYCGHENPIAASPWSRVEEIDYATGLAEAGQAAPQETIQVVSCKRCAAEFQLDPSIQASRCPFCGTPIVLESRAVTHLRPGAVLPFSFDAKGARAKYETWLSGLWFAPNDVRRLAKADNGFIGMYVPYWTYDADTSSDYDGQRGDNYTRTIQDGDKTRTVVETRWTPRSGQVSRGFNDVLVVASRSLPSGYLDKLEPWDLADLSPYDQRYLSGFGAQHYQLDLAGGFEAAKGKMDPVIRGDVRADIGGDKQTISSLQTTYSAVTFKHILLPVWLNSFRYGQQTYSFVINGRTGEVQGQRPWSWVKIGIAVLAGLAVVAAAAMFFNNR</sequence>
<comment type="caution">
    <text evidence="2">The sequence shown here is derived from an EMBL/GenBank/DDBJ whole genome shotgun (WGS) entry which is preliminary data.</text>
</comment>
<organism evidence="2 3">
    <name type="scientific">Inquilinus ginsengisoli</name>
    <dbReference type="NCBI Taxonomy" id="363840"/>
    <lineage>
        <taxon>Bacteria</taxon>
        <taxon>Pseudomonadati</taxon>
        <taxon>Pseudomonadota</taxon>
        <taxon>Alphaproteobacteria</taxon>
        <taxon>Rhodospirillales</taxon>
        <taxon>Rhodospirillaceae</taxon>
        <taxon>Inquilinus</taxon>
    </lineage>
</organism>